<reference evidence="1" key="1">
    <citation type="submission" date="2022-04" db="EMBL/GenBank/DDBJ databases">
        <title>Jade perch genome.</title>
        <authorList>
            <person name="Chao B."/>
        </authorList>
    </citation>
    <scope>NUCLEOTIDE SEQUENCE</scope>
    <source>
        <strain evidence="1">CB-2022</strain>
    </source>
</reference>
<accession>A0ACB8X9B8</accession>
<keyword evidence="2" id="KW-1185">Reference proteome</keyword>
<evidence type="ECO:0000313" key="1">
    <source>
        <dbReference type="EMBL" id="KAI3376132.1"/>
    </source>
</evidence>
<gene>
    <name evidence="1" type="ORF">L3Q82_016651</name>
</gene>
<sequence length="156" mass="18223">MSFLRRVAGRSLRDRVRSSVTREELGVEPLLLHIERSQLRWLGHLFRMPPGRLPREVFQACPTGRRPRGRPRTRWRNYVSRLAWERLGVPPEELEEVSGVQARVISPESGHMKSDSSFSEDVFVKLDSSCKMFILRLWDLNTFMETKQGWDTGITE</sequence>
<comment type="caution">
    <text evidence="1">The sequence shown here is derived from an EMBL/GenBank/DDBJ whole genome shotgun (WGS) entry which is preliminary data.</text>
</comment>
<dbReference type="Proteomes" id="UP000831701">
    <property type="component" value="Chromosome 2"/>
</dbReference>
<name>A0ACB8X9B8_9TELE</name>
<organism evidence="1 2">
    <name type="scientific">Scortum barcoo</name>
    <name type="common">barcoo grunter</name>
    <dbReference type="NCBI Taxonomy" id="214431"/>
    <lineage>
        <taxon>Eukaryota</taxon>
        <taxon>Metazoa</taxon>
        <taxon>Chordata</taxon>
        <taxon>Craniata</taxon>
        <taxon>Vertebrata</taxon>
        <taxon>Euteleostomi</taxon>
        <taxon>Actinopterygii</taxon>
        <taxon>Neopterygii</taxon>
        <taxon>Teleostei</taxon>
        <taxon>Neoteleostei</taxon>
        <taxon>Acanthomorphata</taxon>
        <taxon>Eupercaria</taxon>
        <taxon>Centrarchiformes</taxon>
        <taxon>Terapontoidei</taxon>
        <taxon>Terapontidae</taxon>
        <taxon>Scortum</taxon>
    </lineage>
</organism>
<proteinExistence type="predicted"/>
<evidence type="ECO:0000313" key="2">
    <source>
        <dbReference type="Proteomes" id="UP000831701"/>
    </source>
</evidence>
<protein>
    <submittedName>
        <fullName evidence="1">Uncharacterized protein</fullName>
    </submittedName>
</protein>
<dbReference type="EMBL" id="CM041532">
    <property type="protein sequence ID" value="KAI3376132.1"/>
    <property type="molecule type" value="Genomic_DNA"/>
</dbReference>